<dbReference type="GO" id="GO:0000287">
    <property type="term" value="F:magnesium ion binding"/>
    <property type="evidence" value="ECO:0007669"/>
    <property type="project" value="TreeGrafter"/>
</dbReference>
<comment type="caution">
    <text evidence="12">The sequence shown here is derived from an EMBL/GenBank/DDBJ whole genome shotgun (WGS) entry which is preliminary data.</text>
</comment>
<keyword evidence="4" id="KW-1003">Cell membrane</keyword>
<dbReference type="GO" id="GO:0015087">
    <property type="term" value="F:cobalt ion transmembrane transporter activity"/>
    <property type="evidence" value="ECO:0007669"/>
    <property type="project" value="TreeGrafter"/>
</dbReference>
<dbReference type="EMBL" id="STGU01000001">
    <property type="protein sequence ID" value="THV39262.1"/>
    <property type="molecule type" value="Genomic_DNA"/>
</dbReference>
<evidence type="ECO:0000313" key="12">
    <source>
        <dbReference type="EMBL" id="THV39262.1"/>
    </source>
</evidence>
<feature type="transmembrane region" description="Helical" evidence="11">
    <location>
        <begin position="270"/>
        <end position="291"/>
    </location>
</feature>
<dbReference type="GO" id="GO:0005886">
    <property type="term" value="C:plasma membrane"/>
    <property type="evidence" value="ECO:0007669"/>
    <property type="project" value="UniProtKB-SubCell"/>
</dbReference>
<dbReference type="PANTHER" id="PTHR46494">
    <property type="entry name" value="CORA FAMILY METAL ION TRANSPORTER (EUROFUNG)"/>
    <property type="match status" value="1"/>
</dbReference>
<accession>A0A4S8Q921</accession>
<proteinExistence type="inferred from homology"/>
<organism evidence="12 13">
    <name type="scientific">Rhizobium rosettiformans W3</name>
    <dbReference type="NCBI Taxonomy" id="538378"/>
    <lineage>
        <taxon>Bacteria</taxon>
        <taxon>Pseudomonadati</taxon>
        <taxon>Pseudomonadota</taxon>
        <taxon>Alphaproteobacteria</taxon>
        <taxon>Hyphomicrobiales</taxon>
        <taxon>Rhizobiaceae</taxon>
        <taxon>Rhizobium/Agrobacterium group</taxon>
        <taxon>Rhizobium</taxon>
    </lineage>
</organism>
<dbReference type="AlphaFoldDB" id="A0A4S8Q921"/>
<evidence type="ECO:0000256" key="4">
    <source>
        <dbReference type="ARBA" id="ARBA00022475"/>
    </source>
</evidence>
<keyword evidence="3" id="KW-0813">Transport</keyword>
<keyword evidence="7" id="KW-0862">Zinc</keyword>
<dbReference type="Pfam" id="PF01544">
    <property type="entry name" value="CorA"/>
    <property type="match status" value="1"/>
</dbReference>
<dbReference type="Proteomes" id="UP000307378">
    <property type="component" value="Unassembled WGS sequence"/>
</dbReference>
<dbReference type="Gene3D" id="3.30.460.20">
    <property type="entry name" value="CorA soluble domain-like"/>
    <property type="match status" value="1"/>
</dbReference>
<dbReference type="SUPFAM" id="SSF143865">
    <property type="entry name" value="CorA soluble domain-like"/>
    <property type="match status" value="1"/>
</dbReference>
<evidence type="ECO:0000256" key="9">
    <source>
        <dbReference type="ARBA" id="ARBA00023065"/>
    </source>
</evidence>
<sequence length="330" mass="37162">MFPLSSTIPGLVWAYRIRPGERSERLPAECSLAEAEPGDGFIWLHLNLADGRVGAFLEQFDGLTPPAIAALTTHDTHAALSVDEGLLFGTLIDFQREFDSTTRDIGWLHFALSERFIITTRLQPIRSVDKVRAAVDKNATRYGSPLQVFELLVAEFQRGLIAVVLELTEELNQIEDQVYGSELRDERRRLTPVRRLIVRLHRHLRTMLLVMRRAAAADDEDLSEDMEDSLARLAARLEAVDQDVYALADRARLLHEELDSKQSAETNRHLYILSLMTALLLPPSLVTGFFGMNTTALPFAEGLHGTAYAFGFILISVILSWWILRRTGIL</sequence>
<evidence type="ECO:0000256" key="2">
    <source>
        <dbReference type="ARBA" id="ARBA00009765"/>
    </source>
</evidence>
<dbReference type="GO" id="GO:0015095">
    <property type="term" value="F:magnesium ion transmembrane transporter activity"/>
    <property type="evidence" value="ECO:0007669"/>
    <property type="project" value="TreeGrafter"/>
</dbReference>
<protein>
    <submittedName>
        <fullName evidence="12">Transporter</fullName>
    </submittedName>
</protein>
<evidence type="ECO:0000256" key="3">
    <source>
        <dbReference type="ARBA" id="ARBA00022448"/>
    </source>
</evidence>
<evidence type="ECO:0000256" key="7">
    <source>
        <dbReference type="ARBA" id="ARBA00022833"/>
    </source>
</evidence>
<keyword evidence="9" id="KW-0406">Ion transport</keyword>
<comment type="subcellular location">
    <subcellularLocation>
        <location evidence="1">Cell membrane</location>
        <topology evidence="1">Multi-pass membrane protein</topology>
    </subcellularLocation>
</comment>
<keyword evidence="10 11" id="KW-0472">Membrane</keyword>
<dbReference type="Gene3D" id="1.20.58.340">
    <property type="entry name" value="Magnesium transport protein CorA, transmembrane region"/>
    <property type="match status" value="2"/>
</dbReference>
<evidence type="ECO:0000313" key="13">
    <source>
        <dbReference type="Proteomes" id="UP000307378"/>
    </source>
</evidence>
<dbReference type="InterPro" id="IPR045863">
    <property type="entry name" value="CorA_TM1_TM2"/>
</dbReference>
<evidence type="ECO:0000256" key="1">
    <source>
        <dbReference type="ARBA" id="ARBA00004651"/>
    </source>
</evidence>
<dbReference type="RefSeq" id="WP_136538205.1">
    <property type="nucleotide sequence ID" value="NZ_STGU01000001.1"/>
</dbReference>
<reference evidence="12 13" key="1">
    <citation type="submission" date="2019-04" db="EMBL/GenBank/DDBJ databases">
        <title>genome sequence of strain W3.</title>
        <authorList>
            <person name="Gao J."/>
            <person name="Sun J."/>
        </authorList>
    </citation>
    <scope>NUCLEOTIDE SEQUENCE [LARGE SCALE GENOMIC DNA]</scope>
    <source>
        <strain evidence="12 13">W3</strain>
    </source>
</reference>
<dbReference type="InterPro" id="IPR045861">
    <property type="entry name" value="CorA_cytoplasmic_dom"/>
</dbReference>
<dbReference type="InterPro" id="IPR002523">
    <property type="entry name" value="MgTranspt_CorA/ZnTranspt_ZntB"/>
</dbReference>
<dbReference type="GO" id="GO:0050897">
    <property type="term" value="F:cobalt ion binding"/>
    <property type="evidence" value="ECO:0007669"/>
    <property type="project" value="TreeGrafter"/>
</dbReference>
<feature type="transmembrane region" description="Helical" evidence="11">
    <location>
        <begin position="303"/>
        <end position="324"/>
    </location>
</feature>
<dbReference type="PANTHER" id="PTHR46494:SF3">
    <property type="entry name" value="ZINC TRANSPORT PROTEIN ZNTB"/>
    <property type="match status" value="1"/>
</dbReference>
<keyword evidence="6 11" id="KW-0812">Transmembrane</keyword>
<keyword evidence="8 11" id="KW-1133">Transmembrane helix</keyword>
<evidence type="ECO:0000256" key="10">
    <source>
        <dbReference type="ARBA" id="ARBA00023136"/>
    </source>
</evidence>
<comment type="similarity">
    <text evidence="2">Belongs to the CorA metal ion transporter (MIT) (TC 1.A.35) family.</text>
</comment>
<gene>
    <name evidence="12" type="ORF">FAA86_02545</name>
</gene>
<keyword evidence="5" id="KW-0997">Cell inner membrane</keyword>
<evidence type="ECO:0000256" key="8">
    <source>
        <dbReference type="ARBA" id="ARBA00022989"/>
    </source>
</evidence>
<dbReference type="CDD" id="cd12834">
    <property type="entry name" value="ZntB_u1"/>
    <property type="match status" value="1"/>
</dbReference>
<evidence type="ECO:0000256" key="11">
    <source>
        <dbReference type="SAM" id="Phobius"/>
    </source>
</evidence>
<evidence type="ECO:0000256" key="5">
    <source>
        <dbReference type="ARBA" id="ARBA00022519"/>
    </source>
</evidence>
<evidence type="ECO:0000256" key="6">
    <source>
        <dbReference type="ARBA" id="ARBA00022692"/>
    </source>
</evidence>
<dbReference type="SUPFAM" id="SSF144083">
    <property type="entry name" value="Magnesium transport protein CorA, transmembrane region"/>
    <property type="match status" value="1"/>
</dbReference>
<name>A0A4S8Q921_9HYPH</name>